<evidence type="ECO:0000313" key="2">
    <source>
        <dbReference type="EMBL" id="KAK7406646.1"/>
    </source>
</evidence>
<evidence type="ECO:0000256" key="1">
    <source>
        <dbReference type="SAM" id="MobiDB-lite"/>
    </source>
</evidence>
<protein>
    <submittedName>
        <fullName evidence="2">Uncharacterized protein</fullName>
    </submittedName>
</protein>
<sequence>MSMDNMLEKRLVEMSKDWRKVHVVKASRRRLWRLLEERLSCKKVEQKSMREEGISEEQLPKEAMGWDR</sequence>
<proteinExistence type="predicted"/>
<evidence type="ECO:0000313" key="3">
    <source>
        <dbReference type="Proteomes" id="UP001386955"/>
    </source>
</evidence>
<organism evidence="2 3">
    <name type="scientific">Psophocarpus tetragonolobus</name>
    <name type="common">Winged bean</name>
    <name type="synonym">Dolichos tetragonolobus</name>
    <dbReference type="NCBI Taxonomy" id="3891"/>
    <lineage>
        <taxon>Eukaryota</taxon>
        <taxon>Viridiplantae</taxon>
        <taxon>Streptophyta</taxon>
        <taxon>Embryophyta</taxon>
        <taxon>Tracheophyta</taxon>
        <taxon>Spermatophyta</taxon>
        <taxon>Magnoliopsida</taxon>
        <taxon>eudicotyledons</taxon>
        <taxon>Gunneridae</taxon>
        <taxon>Pentapetalae</taxon>
        <taxon>rosids</taxon>
        <taxon>fabids</taxon>
        <taxon>Fabales</taxon>
        <taxon>Fabaceae</taxon>
        <taxon>Papilionoideae</taxon>
        <taxon>50 kb inversion clade</taxon>
        <taxon>NPAAA clade</taxon>
        <taxon>indigoferoid/millettioid clade</taxon>
        <taxon>Phaseoleae</taxon>
        <taxon>Psophocarpus</taxon>
    </lineage>
</organism>
<accession>A0AAN9SUU9</accession>
<feature type="region of interest" description="Disordered" evidence="1">
    <location>
        <begin position="46"/>
        <end position="68"/>
    </location>
</feature>
<keyword evidence="3" id="KW-1185">Reference proteome</keyword>
<gene>
    <name evidence="2" type="ORF">VNO78_08275</name>
</gene>
<name>A0AAN9SUU9_PSOTE</name>
<reference evidence="2 3" key="1">
    <citation type="submission" date="2024-01" db="EMBL/GenBank/DDBJ databases">
        <title>The genomes of 5 underutilized Papilionoideae crops provide insights into root nodulation and disease resistanc.</title>
        <authorList>
            <person name="Jiang F."/>
        </authorList>
    </citation>
    <scope>NUCLEOTIDE SEQUENCE [LARGE SCALE GENOMIC DNA]</scope>
    <source>
        <strain evidence="2">DUOXIRENSHENG_FW03</strain>
        <tissue evidence="2">Leaves</tissue>
    </source>
</reference>
<dbReference type="EMBL" id="JAYMYS010000002">
    <property type="protein sequence ID" value="KAK7406646.1"/>
    <property type="molecule type" value="Genomic_DNA"/>
</dbReference>
<comment type="caution">
    <text evidence="2">The sequence shown here is derived from an EMBL/GenBank/DDBJ whole genome shotgun (WGS) entry which is preliminary data.</text>
</comment>
<dbReference type="Proteomes" id="UP001386955">
    <property type="component" value="Unassembled WGS sequence"/>
</dbReference>
<dbReference type="AlphaFoldDB" id="A0AAN9SUU9"/>